<keyword evidence="9" id="KW-1185">Reference proteome</keyword>
<dbReference type="SUPFAM" id="SSF88645">
    <property type="entry name" value="ssDNA viruses"/>
    <property type="match status" value="1"/>
</dbReference>
<evidence type="ECO:0000256" key="2">
    <source>
        <dbReference type="ARBA" id="ARBA00005398"/>
    </source>
</evidence>
<feature type="region of interest" description="Disordered" evidence="6">
    <location>
        <begin position="1"/>
        <end position="46"/>
    </location>
</feature>
<feature type="compositionally biased region" description="Gly residues" evidence="6">
    <location>
        <begin position="87"/>
        <end position="104"/>
    </location>
</feature>
<keyword evidence="4" id="KW-0167">Capsid protein</keyword>
<feature type="region of interest" description="Disordered" evidence="6">
    <location>
        <begin position="363"/>
        <end position="405"/>
    </location>
</feature>
<dbReference type="KEGG" id="vg:37618331"/>
<dbReference type="Gene3D" id="2.170.30.10">
    <property type="entry name" value="Parvovirus coat protein VP1/VP2"/>
    <property type="match status" value="1"/>
</dbReference>
<feature type="compositionally biased region" description="Basic and acidic residues" evidence="6">
    <location>
        <begin position="25"/>
        <end position="38"/>
    </location>
</feature>
<proteinExistence type="inferred from homology"/>
<protein>
    <submittedName>
        <fullName evidence="8">VP1</fullName>
    </submittedName>
</protein>
<comment type="similarity">
    <text evidence="2">Belongs to the parvoviridae capsid protein family.</text>
</comment>
<dbReference type="InterPro" id="IPR001403">
    <property type="entry name" value="Parvovirus_coat"/>
</dbReference>
<comment type="subcellular location">
    <subcellularLocation>
        <location evidence="1">Virion</location>
    </subcellularLocation>
</comment>
<feature type="compositionally biased region" description="Polar residues" evidence="6">
    <location>
        <begin position="369"/>
        <end position="405"/>
    </location>
</feature>
<reference evidence="8 9" key="1">
    <citation type="journal article" date="2011" name="J. Gen. Virol.">
        <title>Complete coding sequences and phylogenetic analysis of porcine bocavirus.</title>
        <authorList>
            <person name="Zeng S."/>
            <person name="Wang D."/>
            <person name="Fang L."/>
            <person name="Ma J."/>
            <person name="Song T."/>
            <person name="Zhang R."/>
            <person name="Chen H."/>
            <person name="Xiao S."/>
        </authorList>
    </citation>
    <scope>NUCLEOTIDE SEQUENCE [LARGE SCALE GENOMIC DNA]</scope>
</reference>
<feature type="region of interest" description="Disordered" evidence="6">
    <location>
        <begin position="84"/>
        <end position="104"/>
    </location>
</feature>
<dbReference type="InterPro" id="IPR036952">
    <property type="entry name" value="VP1/VP2"/>
</dbReference>
<accession>E3W908</accession>
<evidence type="ECO:0000313" key="8">
    <source>
        <dbReference type="EMBL" id="ADP36997.1"/>
    </source>
</evidence>
<organism evidence="8 9">
    <name type="scientific">Bocavirus pig/SX/China/2010</name>
    <dbReference type="NCBI Taxonomy" id="912967"/>
    <lineage>
        <taxon>Viruses</taxon>
        <taxon>Monodnaviria</taxon>
        <taxon>Shotokuvirae</taxon>
        <taxon>Cossaviricota</taxon>
        <taxon>Quintoviricetes</taxon>
        <taxon>Piccovirales</taxon>
        <taxon>Parvoviridae</taxon>
        <taxon>Parvovirinae</taxon>
        <taxon>Bocaparvovirus</taxon>
        <taxon>Bocaparvovirus ungulate3</taxon>
    </lineage>
</organism>
<dbReference type="Proteomes" id="UP000232781">
    <property type="component" value="Segment"/>
</dbReference>
<dbReference type="OrthoDB" id="1726at10239"/>
<dbReference type="Pfam" id="PF00740">
    <property type="entry name" value="VP1_2"/>
    <property type="match status" value="1"/>
</dbReference>
<keyword evidence="3" id="KW-1140">T=1 icosahedral capsid protein</keyword>
<evidence type="ECO:0000259" key="7">
    <source>
        <dbReference type="Pfam" id="PF00740"/>
    </source>
</evidence>
<evidence type="ECO:0000313" key="9">
    <source>
        <dbReference type="Proteomes" id="UP000232781"/>
    </source>
</evidence>
<sequence>MNQLFPVVRSKKNDGKRGHGKKAEKRPSELKDPEKPTGELELVGERSNCSKTQRHFYFACQNQGAKRAKMSAQGGENIEEVEVDTGAGSGRSGGGGGGGGGGGSTNGGIGMATGGWVGGTYFGKNKIVTNITRQWYVPIYNGHKYTKQTETDNTNFWNGIRTPWGYINMNSYSCHFSPNDWQRLLNNYKRWKPKKMRLQLYNLQIKQVVQLGTDTLYNNDLTAGVHIMYDGSHQYPYSQSGWDSELIPELPGMIYKLPNYCYFQELGDIGDTGSDLRESWLGTACPLFFLESSSHEVLRTGEETGFEFDFDCGWVHNDRAFCPPQCDFNPLIKTRRSRIIMGSSGNTSEPYYDYKKPSNWMPGPGTRLNGHQSGNNLKTSSGPFNTSWAPPGVTQGSDTTYLNSPAMNRSQWASKSMPTAPANAACSQVDPNSLAFNEPTQLGQQGDTNIRYNNISNDLTRWGTVWSQSQQVYTSQPTQTRLDTVWQYPMQAWNGQEVTRYAPIWDKQPNTDYHTTLSSSDGTLPMKHPPGNIFIKVAKIPIPTETNTDSYLNIYCTGQIPIEIEWDAEGYETKNWRPELRITSSNIGRGVYNINAAGEYNTTGSQLSNMPTRFGMNRINQVL</sequence>
<evidence type="ECO:0000256" key="4">
    <source>
        <dbReference type="ARBA" id="ARBA00022561"/>
    </source>
</evidence>
<keyword evidence="5" id="KW-0946">Virion</keyword>
<dbReference type="GeneID" id="37618331"/>
<evidence type="ECO:0000256" key="6">
    <source>
        <dbReference type="SAM" id="MobiDB-lite"/>
    </source>
</evidence>
<evidence type="ECO:0000256" key="1">
    <source>
        <dbReference type="ARBA" id="ARBA00004328"/>
    </source>
</evidence>
<gene>
    <name evidence="8" type="primary">VP1</name>
</gene>
<evidence type="ECO:0000256" key="5">
    <source>
        <dbReference type="ARBA" id="ARBA00022844"/>
    </source>
</evidence>
<dbReference type="InterPro" id="IPR016184">
    <property type="entry name" value="Capsid/spike_ssDNA_virus"/>
</dbReference>
<dbReference type="GO" id="GO:0005198">
    <property type="term" value="F:structural molecule activity"/>
    <property type="evidence" value="ECO:0007669"/>
    <property type="project" value="InterPro"/>
</dbReference>
<evidence type="ECO:0000256" key="3">
    <source>
        <dbReference type="ARBA" id="ARBA00022431"/>
    </source>
</evidence>
<dbReference type="EMBL" id="HQ223038">
    <property type="protein sequence ID" value="ADP36997.1"/>
    <property type="molecule type" value="Genomic_DNA"/>
</dbReference>
<dbReference type="GO" id="GO:0039615">
    <property type="term" value="C:T=1 icosahedral viral capsid"/>
    <property type="evidence" value="ECO:0007669"/>
    <property type="project" value="UniProtKB-KW"/>
</dbReference>
<dbReference type="RefSeq" id="YP_009507360.1">
    <property type="nucleotide sequence ID" value="NC_038537.1"/>
</dbReference>
<name>E3W908_9VIRU</name>
<feature type="domain" description="Coat protein VP1/VP2 Parvovirus" evidence="7">
    <location>
        <begin position="101"/>
        <end position="584"/>
    </location>
</feature>